<dbReference type="GO" id="GO:0008233">
    <property type="term" value="F:peptidase activity"/>
    <property type="evidence" value="ECO:0007669"/>
    <property type="project" value="UniProtKB-KW"/>
</dbReference>
<evidence type="ECO:0000313" key="1">
    <source>
        <dbReference type="EMBL" id="HCD1256009.1"/>
    </source>
</evidence>
<accession>A0A9C7QMK0</accession>
<name>A0A9C7QMK0_CITAM</name>
<dbReference type="PANTHER" id="PTHR35984:SF1">
    <property type="entry name" value="PERIPLASMIC SERINE PROTEASE"/>
    <property type="match status" value="1"/>
</dbReference>
<dbReference type="InterPro" id="IPR029045">
    <property type="entry name" value="ClpP/crotonase-like_dom_sf"/>
</dbReference>
<reference evidence="1" key="2">
    <citation type="submission" date="2022-05" db="EMBL/GenBank/DDBJ databases">
        <authorList>
            <consortium name="NCBI Pathogen Detection Project"/>
        </authorList>
    </citation>
    <scope>NUCLEOTIDE SEQUENCE</scope>
    <source>
        <strain evidence="1">CAV1698</strain>
    </source>
</reference>
<dbReference type="SUPFAM" id="SSF52096">
    <property type="entry name" value="ClpP/crotonase"/>
    <property type="match status" value="1"/>
</dbReference>
<dbReference type="GO" id="GO:0016020">
    <property type="term" value="C:membrane"/>
    <property type="evidence" value="ECO:0007669"/>
    <property type="project" value="InterPro"/>
</dbReference>
<sequence>MFEQRKALYAQLEQARSSKVLCYVTGDRPNQEAQISADVFDLFVNHLDVIGDVQKISLVLYTRGGDTLTAWSLVNLLRQFCKELEIIIPSKCHSSGTIMCLGANNLVMTKQATLGPIDPSVNTPLNPSAIINGQQLQLPVSVEEINGYLEVVKHDLSIKDDASLAQILLALSEKVHPLVLGKVYRAKSQIQMLARKLLSHQLTDSESIEKIVSFLCSDSGSHDYTINRIEAVNDLGLTVEKPDEQLYGLIKEIYEDFKTEMHLGEPFDPNAILGTVNQASYVSVRSILEAPDTFSYQFRTEGMLQRLQTPGVPSQFGINHNLISEGWAQHG</sequence>
<dbReference type="GO" id="GO:0006508">
    <property type="term" value="P:proteolysis"/>
    <property type="evidence" value="ECO:0007669"/>
    <property type="project" value="UniProtKB-KW"/>
</dbReference>
<protein>
    <submittedName>
        <fullName evidence="1">Serine protease</fullName>
    </submittedName>
</protein>
<proteinExistence type="predicted"/>
<dbReference type="PANTHER" id="PTHR35984">
    <property type="entry name" value="PERIPLASMIC SERINE PROTEASE"/>
    <property type="match status" value="1"/>
</dbReference>
<dbReference type="Proteomes" id="UP000862426">
    <property type="component" value="Unassembled WGS sequence"/>
</dbReference>
<comment type="caution">
    <text evidence="1">The sequence shown here is derived from an EMBL/GenBank/DDBJ whole genome shotgun (WGS) entry which is preliminary data.</text>
</comment>
<organism evidence="1 2">
    <name type="scientific">Citrobacter amalonaticus</name>
    <dbReference type="NCBI Taxonomy" id="35703"/>
    <lineage>
        <taxon>Bacteria</taxon>
        <taxon>Pseudomonadati</taxon>
        <taxon>Pseudomonadota</taxon>
        <taxon>Gammaproteobacteria</taxon>
        <taxon>Enterobacterales</taxon>
        <taxon>Enterobacteriaceae</taxon>
        <taxon>Citrobacter</taxon>
    </lineage>
</organism>
<dbReference type="Pfam" id="PF01972">
    <property type="entry name" value="SDH_protease"/>
    <property type="match status" value="1"/>
</dbReference>
<dbReference type="InterPro" id="IPR002825">
    <property type="entry name" value="Pept_S49_ser-pept_pro"/>
</dbReference>
<gene>
    <name evidence="1" type="ORF">JD854_RS13245</name>
</gene>
<reference evidence="1" key="1">
    <citation type="journal article" date="2018" name="Genome Biol.">
        <title>SKESA: strategic k-mer extension for scrupulous assemblies.</title>
        <authorList>
            <person name="Souvorov A."/>
            <person name="Agarwala R."/>
            <person name="Lipman D.J."/>
        </authorList>
    </citation>
    <scope>NUCLEOTIDE SEQUENCE</scope>
    <source>
        <strain evidence="1">CAV1698</strain>
    </source>
</reference>
<keyword evidence="1" id="KW-0645">Protease</keyword>
<evidence type="ECO:0000313" key="2">
    <source>
        <dbReference type="Proteomes" id="UP000862426"/>
    </source>
</evidence>
<dbReference type="Gene3D" id="3.90.226.10">
    <property type="entry name" value="2-enoyl-CoA Hydratase, Chain A, domain 1"/>
    <property type="match status" value="1"/>
</dbReference>
<dbReference type="AlphaFoldDB" id="A0A9C7QMK0"/>
<keyword evidence="1" id="KW-0378">Hydrolase</keyword>
<dbReference type="EMBL" id="DACYAJ020000015">
    <property type="protein sequence ID" value="HCD1256009.1"/>
    <property type="molecule type" value="Genomic_DNA"/>
</dbReference>